<keyword evidence="5 12" id="KW-0378">Hydrolase</keyword>
<dbReference type="Gene3D" id="3.30.830.10">
    <property type="entry name" value="Metalloenzyme, LuxS/M16 peptidase-like"/>
    <property type="match status" value="4"/>
</dbReference>
<dbReference type="EC" id="3.4.24.-" evidence="12"/>
<dbReference type="PROSITE" id="PS00143">
    <property type="entry name" value="INSULINASE"/>
    <property type="match status" value="1"/>
</dbReference>
<dbReference type="PANTHER" id="PTHR43690:SF17">
    <property type="entry name" value="PROTEIN YHJJ"/>
    <property type="match status" value="1"/>
</dbReference>
<evidence type="ECO:0000256" key="5">
    <source>
        <dbReference type="ARBA" id="ARBA00022801"/>
    </source>
</evidence>
<feature type="signal peptide" evidence="9">
    <location>
        <begin position="1"/>
        <end position="19"/>
    </location>
</feature>
<proteinExistence type="inferred from homology"/>
<evidence type="ECO:0000259" key="11">
    <source>
        <dbReference type="Pfam" id="PF05193"/>
    </source>
</evidence>
<evidence type="ECO:0000313" key="12">
    <source>
        <dbReference type="EMBL" id="MBB4027407.1"/>
    </source>
</evidence>
<evidence type="ECO:0000256" key="2">
    <source>
        <dbReference type="ARBA" id="ARBA00007261"/>
    </source>
</evidence>
<dbReference type="GO" id="GO:0006508">
    <property type="term" value="P:proteolysis"/>
    <property type="evidence" value="ECO:0007669"/>
    <property type="project" value="UniProtKB-KW"/>
</dbReference>
<dbReference type="PANTHER" id="PTHR43690">
    <property type="entry name" value="NARDILYSIN"/>
    <property type="match status" value="1"/>
</dbReference>
<keyword evidence="9" id="KW-0732">Signal</keyword>
<feature type="chain" id="PRO_5030820801" evidence="9">
    <location>
        <begin position="20"/>
        <end position="929"/>
    </location>
</feature>
<keyword evidence="4" id="KW-0479">Metal-binding</keyword>
<dbReference type="InterPro" id="IPR011765">
    <property type="entry name" value="Pept_M16_N"/>
</dbReference>
<sequence length="929" mass="107727">MRNLLLLLLFFCSSCFVVAQESSGVFRYGKLKNGLTYYIRHTEVQSGYADYYLVQNVGSLLEDDNQNGLAHVLEHMAFHSTQSFPDGVPAFLQRHGVETFNAVTKYDETIYHIDHVPTASRVLVDSCVLVLRDWSGFLKLKSEDMDQERKVIREERRVRMNVSKRVKKMAEPYLYNGSKYAIHDIIGTVDVVQNFTPEQLRSYYNDFYRPDQQAVMIIGDIDVEQVETTVKRLFDPIPKRKNPKPRLVYKIENNDRPLYAKLIDKEISNNSIQLVKRIPWVSVNSLEDMLREMLLRDFYNSVMRGLITEYVEAGESYLLSAGAWISNLVRNYDSFNMVLTSLPGKEKEALQQMLDKIEYVHRFGFTDEVLQPLIEKYRQGVRANMGQEGSMPNSVFLQIYQDNFLLGRPLCTVDEKLDVTLSVLDTLSAKNFQDWISDWYGGSDNWVFLMQGNDSTYLFPNAQEIEKMIQDSRSADMEQLAAREEVIEENAELIDFEIKPGRIVKEKTIKMLDAEEWVLDNGARIFYKYTDGDKGMFNMLAGSPGGRSVIKAEDLPSADALSALFLQGGLYKYDMNALGFLLKDHTVDMNLSLDERSESISVVGASVDLEIAFQLFYLAMERPRFDSVLFNRFVAVNRMNQANSNATINDTISEMLSSIRRVESPRLWKKDTDYYSAMNFDRMIQIYKERFQDASDFTFYLVGDIEREKARELVAKYVGAIPSAYRKETPVEHHYDREGNITEDIEVNMPDRKYLVSIEFVNNLKTTPMEEVCMRILKMYFQYRFQEEIRGERGAAYSVQVLGEVSSKPRYQQELFIRFATSLDEGPRMRELVHEQIQEFLKQGMTNEDVEDFVLSIEKEKKSVDEMAYNTIAFWTENLQFYNKTGKRMDSPIYFDAVIDKIKARNVLGFARRFFNTAQCVDLVIKSKY</sequence>
<evidence type="ECO:0000256" key="7">
    <source>
        <dbReference type="ARBA" id="ARBA00023049"/>
    </source>
</evidence>
<feature type="domain" description="Peptidase M16 C-terminal" evidence="11">
    <location>
        <begin position="194"/>
        <end position="371"/>
    </location>
</feature>
<dbReference type="GO" id="GO:0046872">
    <property type="term" value="F:metal ion binding"/>
    <property type="evidence" value="ECO:0007669"/>
    <property type="project" value="UniProtKB-KW"/>
</dbReference>
<dbReference type="InterPro" id="IPR011249">
    <property type="entry name" value="Metalloenz_LuxS/M16"/>
</dbReference>
<dbReference type="InterPro" id="IPR007863">
    <property type="entry name" value="Peptidase_M16_C"/>
</dbReference>
<reference evidence="12 13" key="1">
    <citation type="submission" date="2020-08" db="EMBL/GenBank/DDBJ databases">
        <title>Genomic Encyclopedia of Type Strains, Phase IV (KMG-IV): sequencing the most valuable type-strain genomes for metagenomic binning, comparative biology and taxonomic classification.</title>
        <authorList>
            <person name="Goeker M."/>
        </authorList>
    </citation>
    <scope>NUCLEOTIDE SEQUENCE [LARGE SCALE GENOMIC DNA]</scope>
    <source>
        <strain evidence="12 13">DSM 105721</strain>
    </source>
</reference>
<keyword evidence="6" id="KW-0862">Zinc</keyword>
<dbReference type="Pfam" id="PF05193">
    <property type="entry name" value="Peptidase_M16_C"/>
    <property type="match status" value="2"/>
</dbReference>
<feature type="domain" description="Peptidase M16 N-terminal" evidence="10">
    <location>
        <begin position="53"/>
        <end position="159"/>
    </location>
</feature>
<evidence type="ECO:0000256" key="3">
    <source>
        <dbReference type="ARBA" id="ARBA00022670"/>
    </source>
</evidence>
<gene>
    <name evidence="12" type="ORF">GGR14_003217</name>
</gene>
<dbReference type="GeneID" id="93102914"/>
<organism evidence="12 13">
    <name type="scientific">Butyricimonas faecihominis</name>
    <dbReference type="NCBI Taxonomy" id="1472416"/>
    <lineage>
        <taxon>Bacteria</taxon>
        <taxon>Pseudomonadati</taxon>
        <taxon>Bacteroidota</taxon>
        <taxon>Bacteroidia</taxon>
        <taxon>Bacteroidales</taxon>
        <taxon>Odoribacteraceae</taxon>
        <taxon>Butyricimonas</taxon>
    </lineage>
</organism>
<name>A0A7W6MZQ2_9BACT</name>
<accession>A0A7W6MZQ2</accession>
<protein>
    <submittedName>
        <fullName evidence="12">Zinc protease</fullName>
        <ecNumber evidence="12">3.4.24.-</ecNumber>
    </submittedName>
</protein>
<dbReference type="Pfam" id="PF00675">
    <property type="entry name" value="Peptidase_M16"/>
    <property type="match status" value="1"/>
</dbReference>
<evidence type="ECO:0000256" key="8">
    <source>
        <dbReference type="RuleBase" id="RU004447"/>
    </source>
</evidence>
<evidence type="ECO:0000256" key="4">
    <source>
        <dbReference type="ARBA" id="ARBA00022723"/>
    </source>
</evidence>
<evidence type="ECO:0000256" key="9">
    <source>
        <dbReference type="SAM" id="SignalP"/>
    </source>
</evidence>
<dbReference type="SUPFAM" id="SSF63411">
    <property type="entry name" value="LuxS/MPP-like metallohydrolase"/>
    <property type="match status" value="4"/>
</dbReference>
<evidence type="ECO:0000256" key="1">
    <source>
        <dbReference type="ARBA" id="ARBA00001947"/>
    </source>
</evidence>
<dbReference type="InterPro" id="IPR001431">
    <property type="entry name" value="Pept_M16_Zn_BS"/>
</dbReference>
<comment type="caution">
    <text evidence="12">The sequence shown here is derived from an EMBL/GenBank/DDBJ whole genome shotgun (WGS) entry which is preliminary data.</text>
</comment>
<comment type="cofactor">
    <cofactor evidence="1">
        <name>Zn(2+)</name>
        <dbReference type="ChEBI" id="CHEBI:29105"/>
    </cofactor>
</comment>
<dbReference type="InterPro" id="IPR050626">
    <property type="entry name" value="Peptidase_M16"/>
</dbReference>
<feature type="domain" description="Peptidase M16 C-terminal" evidence="11">
    <location>
        <begin position="679"/>
        <end position="851"/>
    </location>
</feature>
<dbReference type="EMBL" id="JACIES010000009">
    <property type="protein sequence ID" value="MBB4027407.1"/>
    <property type="molecule type" value="Genomic_DNA"/>
</dbReference>
<evidence type="ECO:0000256" key="6">
    <source>
        <dbReference type="ARBA" id="ARBA00022833"/>
    </source>
</evidence>
<comment type="similarity">
    <text evidence="2 8">Belongs to the peptidase M16 family.</text>
</comment>
<dbReference type="GO" id="GO:0004222">
    <property type="term" value="F:metalloendopeptidase activity"/>
    <property type="evidence" value="ECO:0007669"/>
    <property type="project" value="InterPro"/>
</dbReference>
<keyword evidence="3 12" id="KW-0645">Protease</keyword>
<evidence type="ECO:0000259" key="10">
    <source>
        <dbReference type="Pfam" id="PF00675"/>
    </source>
</evidence>
<dbReference type="RefSeq" id="WP_124317860.1">
    <property type="nucleotide sequence ID" value="NZ_AP028155.1"/>
</dbReference>
<keyword evidence="7" id="KW-0482">Metalloprotease</keyword>
<keyword evidence="13" id="KW-1185">Reference proteome</keyword>
<dbReference type="OrthoDB" id="9811314at2"/>
<dbReference type="Proteomes" id="UP000546007">
    <property type="component" value="Unassembled WGS sequence"/>
</dbReference>
<evidence type="ECO:0000313" key="13">
    <source>
        <dbReference type="Proteomes" id="UP000546007"/>
    </source>
</evidence>
<dbReference type="AlphaFoldDB" id="A0A7W6MZQ2"/>